<dbReference type="RefSeq" id="XP_001225854.1">
    <property type="nucleotide sequence ID" value="XM_001225853.1"/>
</dbReference>
<dbReference type="Gene3D" id="3.40.50.300">
    <property type="entry name" value="P-loop containing nucleotide triphosphate hydrolases"/>
    <property type="match status" value="1"/>
</dbReference>
<evidence type="ECO:0000313" key="5">
    <source>
        <dbReference type="EMBL" id="EAQ86945.1"/>
    </source>
</evidence>
<dbReference type="GeneID" id="4393398"/>
<dbReference type="GO" id="GO:0003824">
    <property type="term" value="F:catalytic activity"/>
    <property type="evidence" value="ECO:0007669"/>
    <property type="project" value="InterPro"/>
</dbReference>
<dbReference type="InterPro" id="IPR035994">
    <property type="entry name" value="Nucleoside_phosphorylase_sf"/>
</dbReference>
<gene>
    <name evidence="5" type="ORF">CHGG_08198</name>
</gene>
<dbReference type="InterPro" id="IPR000845">
    <property type="entry name" value="Nucleoside_phosphorylase_d"/>
</dbReference>
<keyword evidence="6" id="KW-1185">Reference proteome</keyword>
<evidence type="ECO:0000256" key="1">
    <source>
        <dbReference type="ARBA" id="ARBA00022737"/>
    </source>
</evidence>
<dbReference type="Gene3D" id="3.40.50.1580">
    <property type="entry name" value="Nucleoside phosphorylase domain"/>
    <property type="match status" value="1"/>
</dbReference>
<dbReference type="InParanoid" id="Q2GV06"/>
<dbReference type="InterPro" id="IPR053137">
    <property type="entry name" value="NLR-like"/>
</dbReference>
<dbReference type="PANTHER" id="PTHR46082:SF11">
    <property type="entry name" value="AAA+ ATPASE DOMAIN-CONTAINING PROTEIN-RELATED"/>
    <property type="match status" value="1"/>
</dbReference>
<dbReference type="OMA" id="CFARCVI"/>
<feature type="domain" description="Nephrocystin 3-like N-terminal" evidence="4">
    <location>
        <begin position="409"/>
        <end position="554"/>
    </location>
</feature>
<dbReference type="SUPFAM" id="SSF52540">
    <property type="entry name" value="P-loop containing nucleoside triphosphate hydrolases"/>
    <property type="match status" value="1"/>
</dbReference>
<evidence type="ECO:0000313" key="6">
    <source>
        <dbReference type="Proteomes" id="UP000001056"/>
    </source>
</evidence>
<evidence type="ECO:0000259" key="4">
    <source>
        <dbReference type="Pfam" id="PF24883"/>
    </source>
</evidence>
<dbReference type="eggNOG" id="KOG4177">
    <property type="taxonomic scope" value="Eukaryota"/>
</dbReference>
<accession>Q2GV06</accession>
<keyword evidence="1" id="KW-0677">Repeat</keyword>
<proteinExistence type="predicted"/>
<feature type="region of interest" description="Disordered" evidence="2">
    <location>
        <begin position="1"/>
        <end position="20"/>
    </location>
</feature>
<dbReference type="Pfam" id="PF24883">
    <property type="entry name" value="NPHP3_N"/>
    <property type="match status" value="1"/>
</dbReference>
<evidence type="ECO:0000256" key="2">
    <source>
        <dbReference type="SAM" id="MobiDB-lite"/>
    </source>
</evidence>
<feature type="domain" description="Nucleoside phosphorylase" evidence="3">
    <location>
        <begin position="37"/>
        <end position="245"/>
    </location>
</feature>
<dbReference type="SUPFAM" id="SSF53167">
    <property type="entry name" value="Purine and uridine phosphorylases"/>
    <property type="match status" value="1"/>
</dbReference>
<dbReference type="PANTHER" id="PTHR46082">
    <property type="entry name" value="ATP/GTP-BINDING PROTEIN-RELATED"/>
    <property type="match status" value="1"/>
</dbReference>
<sequence length="851" mass="95715">MAQKRTYQGEKEPPASLVKRPRTFGTLSNGDIYEEYTIAWICALPLELAVSRAMLDEEHPLPPNQPGDDNTYVLGRIDQHNVVMTCLPGQYGTNNAAIVATNLKRSFPNILATLMVGVGGETADAKTPARLLNSAVSALRSKHGSDRSSGRMTSLLRTRLPNTLRPDNPDRLFKASYEHPPGAPTCTDCDQEMLQPRGARLSDGPSIHYGVIASGNRVMKDGKQRDEISQRLGAFCFEMEAAGMMDNLQCLPIRGICDYSDSVTNMPTGGTPGHGTPGANHMKTNQGARKAIKKISELSCQEQTEQTEHQERPLIRMTIIRKKINSHKNNEWQEYSAATAAAYARELLEGLPSLPRTPGRAPTYITDVCQPDITGTEHALQRRQRLLKCLEYSQIDARRTNIRAARARTCRWLLRHSVYQDWLDPGKQPQNYGFLWMRGKAGAGKSTMMKFMYLETKKVKNRSMAVVSFFFNARGDYLERSISGMYRSLLLQLLQEFPDLQSVLDNTDVIPRNQQDCPDLNVLKELLNNAVMALGQNCFTCFVDALDECDELSRGRDMDLSHILDKAAGVFMWVVLVVEILNNESSHSALALRKKLSEIPTELSKLFRSMLVRDQHRPESLRLCVLWILFAKRPLSPAEFRHALWAGLLEQSLVDPELADDTHMDAIKLVASSSKGLAEITKSNQPTVQFIHESVRDFLAKEKGIRDLWPELRFDWEAPSHEILKRCCTTYLYHPRVQAIVVTPEIEGEERNAMVKSCSFLEYSGQQVLYHADSAAPVVPQESFLTQFFASDGVRVINHLEKFKSRRYSPNVTPLYVLADKGLGNLIRTLMERGPTAGVCEGRYKILFLLQ</sequence>
<evidence type="ECO:0000259" key="3">
    <source>
        <dbReference type="Pfam" id="PF01048"/>
    </source>
</evidence>
<reference evidence="6" key="1">
    <citation type="journal article" date="2015" name="Genome Announc.">
        <title>Draft genome sequence of the cellulolytic fungus Chaetomium globosum.</title>
        <authorList>
            <person name="Cuomo C.A."/>
            <person name="Untereiner W.A."/>
            <person name="Ma L.-J."/>
            <person name="Grabherr M."/>
            <person name="Birren B.W."/>
        </authorList>
    </citation>
    <scope>NUCLEOTIDE SEQUENCE [LARGE SCALE GENOMIC DNA]</scope>
    <source>
        <strain evidence="6">ATCC 6205 / CBS 148.51 / DSM 1962 / NBRC 6347 / NRRL 1970</strain>
    </source>
</reference>
<dbReference type="Proteomes" id="UP000001056">
    <property type="component" value="Unassembled WGS sequence"/>
</dbReference>
<dbReference type="AlphaFoldDB" id="Q2GV06"/>
<dbReference type="GO" id="GO:0009116">
    <property type="term" value="P:nucleoside metabolic process"/>
    <property type="evidence" value="ECO:0007669"/>
    <property type="project" value="InterPro"/>
</dbReference>
<dbReference type="InterPro" id="IPR056884">
    <property type="entry name" value="NPHP3-like_N"/>
</dbReference>
<organism evidence="5 6">
    <name type="scientific">Chaetomium globosum (strain ATCC 6205 / CBS 148.51 / DSM 1962 / NBRC 6347 / NRRL 1970)</name>
    <name type="common">Soil fungus</name>
    <dbReference type="NCBI Taxonomy" id="306901"/>
    <lineage>
        <taxon>Eukaryota</taxon>
        <taxon>Fungi</taxon>
        <taxon>Dikarya</taxon>
        <taxon>Ascomycota</taxon>
        <taxon>Pezizomycotina</taxon>
        <taxon>Sordariomycetes</taxon>
        <taxon>Sordariomycetidae</taxon>
        <taxon>Sordariales</taxon>
        <taxon>Chaetomiaceae</taxon>
        <taxon>Chaetomium</taxon>
    </lineage>
</organism>
<dbReference type="InterPro" id="IPR027417">
    <property type="entry name" value="P-loop_NTPase"/>
</dbReference>
<dbReference type="Pfam" id="PF01048">
    <property type="entry name" value="PNP_UDP_1"/>
    <property type="match status" value="1"/>
</dbReference>
<dbReference type="EMBL" id="CH408033">
    <property type="protein sequence ID" value="EAQ86945.1"/>
    <property type="molecule type" value="Genomic_DNA"/>
</dbReference>
<dbReference type="OrthoDB" id="194358at2759"/>
<name>Q2GV06_CHAGB</name>
<protein>
    <submittedName>
        <fullName evidence="5">Uncharacterized protein</fullName>
    </submittedName>
</protein>
<dbReference type="HOGENOM" id="CLU_000288_34_2_1"/>
<dbReference type="VEuPathDB" id="FungiDB:CHGG_08198"/>